<reference evidence="2" key="1">
    <citation type="submission" date="2021-09" db="EMBL/GenBank/DDBJ databases">
        <authorList>
            <consortium name="AG Swart"/>
            <person name="Singh M."/>
            <person name="Singh A."/>
            <person name="Seah K."/>
            <person name="Emmerich C."/>
        </authorList>
    </citation>
    <scope>NUCLEOTIDE SEQUENCE</scope>
    <source>
        <strain evidence="2">ATCC30299</strain>
    </source>
</reference>
<feature type="transmembrane region" description="Helical" evidence="1">
    <location>
        <begin position="72"/>
        <end position="100"/>
    </location>
</feature>
<keyword evidence="1" id="KW-0812">Transmembrane</keyword>
<dbReference type="Proteomes" id="UP001162131">
    <property type="component" value="Unassembled WGS sequence"/>
</dbReference>
<dbReference type="PANTHER" id="PTHR36329:SF1">
    <property type="entry name" value="TRANSMEMBRANE PROTEIN"/>
    <property type="match status" value="1"/>
</dbReference>
<dbReference type="PANTHER" id="PTHR36329">
    <property type="entry name" value="TRANSMEMBRANE PROTEIN"/>
    <property type="match status" value="1"/>
</dbReference>
<dbReference type="EMBL" id="CAJZBQ010000047">
    <property type="protein sequence ID" value="CAG9329062.1"/>
    <property type="molecule type" value="Genomic_DNA"/>
</dbReference>
<gene>
    <name evidence="2" type="ORF">BSTOLATCC_MIC47898</name>
</gene>
<feature type="transmembrane region" description="Helical" evidence="1">
    <location>
        <begin position="191"/>
        <end position="213"/>
    </location>
</feature>
<keyword evidence="3" id="KW-1185">Reference proteome</keyword>
<feature type="transmembrane region" description="Helical" evidence="1">
    <location>
        <begin position="46"/>
        <end position="66"/>
    </location>
</feature>
<evidence type="ECO:0000256" key="1">
    <source>
        <dbReference type="SAM" id="Phobius"/>
    </source>
</evidence>
<evidence type="ECO:0000313" key="3">
    <source>
        <dbReference type="Proteomes" id="UP001162131"/>
    </source>
</evidence>
<proteinExistence type="predicted"/>
<feature type="transmembrane region" description="Helical" evidence="1">
    <location>
        <begin position="228"/>
        <end position="245"/>
    </location>
</feature>
<feature type="transmembrane region" description="Helical" evidence="1">
    <location>
        <begin position="137"/>
        <end position="156"/>
    </location>
</feature>
<keyword evidence="1" id="KW-0472">Membrane</keyword>
<name>A0AAU9JWZ7_9CILI</name>
<evidence type="ECO:0000313" key="2">
    <source>
        <dbReference type="EMBL" id="CAG9329062.1"/>
    </source>
</evidence>
<feature type="transmembrane region" description="Helical" evidence="1">
    <location>
        <begin position="12"/>
        <end position="34"/>
    </location>
</feature>
<sequence>MAFYPSPQNLDFYILIALVWFSFFGFWFLNTYFWNKEHSSFLQKSMTFMIFFKLIHCVFQVILIIAEFENMYYVWFCHTAAYTLFNTISYMIFLLISQGFGLYKSSLNKKELSVTVVTMIVFYACFTVYSLNEIAMFPLLLTFLATCGYFILKFAFYTTKCLKLRYELLQILEMRNLAQVVIKKLKILKKYLGFVTFHLVSHFIPAFLIFSNYNGSINILPHETNTRFFGEICEYLSIVAICFLFRSKNRGEIFIQETQTLLNYRSILPIYEARITDLPSRRIKNTPEIPPLLITNPTYEEKVSLFVAIPILRENRTDVSPDEVLIQPLLSDVH</sequence>
<keyword evidence="1" id="KW-1133">Transmembrane helix</keyword>
<accession>A0AAU9JWZ7</accession>
<feature type="transmembrane region" description="Helical" evidence="1">
    <location>
        <begin position="112"/>
        <end position="131"/>
    </location>
</feature>
<comment type="caution">
    <text evidence="2">The sequence shown here is derived from an EMBL/GenBank/DDBJ whole genome shotgun (WGS) entry which is preliminary data.</text>
</comment>
<dbReference type="AlphaFoldDB" id="A0AAU9JWZ7"/>
<protein>
    <submittedName>
        <fullName evidence="2">Uncharacterized protein</fullName>
    </submittedName>
</protein>
<organism evidence="2 3">
    <name type="scientific">Blepharisma stoltei</name>
    <dbReference type="NCBI Taxonomy" id="1481888"/>
    <lineage>
        <taxon>Eukaryota</taxon>
        <taxon>Sar</taxon>
        <taxon>Alveolata</taxon>
        <taxon>Ciliophora</taxon>
        <taxon>Postciliodesmatophora</taxon>
        <taxon>Heterotrichea</taxon>
        <taxon>Heterotrichida</taxon>
        <taxon>Blepharismidae</taxon>
        <taxon>Blepharisma</taxon>
    </lineage>
</organism>